<dbReference type="EMBL" id="QPJD01000002">
    <property type="protein sequence ID" value="RCW51180.1"/>
    <property type="molecule type" value="Genomic_DNA"/>
</dbReference>
<evidence type="ECO:0000313" key="2">
    <source>
        <dbReference type="EMBL" id="RCW51180.1"/>
    </source>
</evidence>
<keyword evidence="3" id="KW-1185">Reference proteome</keyword>
<gene>
    <name evidence="2" type="ORF">DFP97_102375</name>
</gene>
<dbReference type="OrthoDB" id="2691647at2"/>
<keyword evidence="1" id="KW-1133">Transmembrane helix</keyword>
<accession>A0A368WBB1</accession>
<evidence type="ECO:0000256" key="1">
    <source>
        <dbReference type="SAM" id="Phobius"/>
    </source>
</evidence>
<dbReference type="Pfam" id="PF14004">
    <property type="entry name" value="DUF4227"/>
    <property type="match status" value="1"/>
</dbReference>
<keyword evidence="1" id="KW-0472">Membrane</keyword>
<dbReference type="AlphaFoldDB" id="A0A368WBB1"/>
<comment type="caution">
    <text evidence="2">The sequence shown here is derived from an EMBL/GenBank/DDBJ whole genome shotgun (WGS) entry which is preliminary data.</text>
</comment>
<dbReference type="Proteomes" id="UP000252415">
    <property type="component" value="Unassembled WGS sequence"/>
</dbReference>
<sequence>MVFSIRKWTSRIVFLVVFMILLFTVTGGYRWLADAISPVHPYREPKGDALKVFVTDPDSPDSGNAADRLRWFYWYGE</sequence>
<organism evidence="2 3">
    <name type="scientific">Paenibacillus prosopidis</name>
    <dbReference type="NCBI Taxonomy" id="630520"/>
    <lineage>
        <taxon>Bacteria</taxon>
        <taxon>Bacillati</taxon>
        <taxon>Bacillota</taxon>
        <taxon>Bacilli</taxon>
        <taxon>Bacillales</taxon>
        <taxon>Paenibacillaceae</taxon>
        <taxon>Paenibacillus</taxon>
    </lineage>
</organism>
<keyword evidence="1" id="KW-0812">Transmembrane</keyword>
<dbReference type="InterPro" id="IPR025321">
    <property type="entry name" value="DUF4227"/>
</dbReference>
<feature type="transmembrane region" description="Helical" evidence="1">
    <location>
        <begin position="12"/>
        <end position="32"/>
    </location>
</feature>
<proteinExistence type="predicted"/>
<dbReference type="RefSeq" id="WP_114378669.1">
    <property type="nucleotide sequence ID" value="NZ_QPJD01000002.1"/>
</dbReference>
<name>A0A368WBB1_9BACL</name>
<protein>
    <submittedName>
        <fullName evidence="2">Uncharacterized protein DUF4227</fullName>
    </submittedName>
</protein>
<reference evidence="2 3" key="1">
    <citation type="submission" date="2018-07" db="EMBL/GenBank/DDBJ databases">
        <title>Genomic Encyclopedia of Type Strains, Phase III (KMG-III): the genomes of soil and plant-associated and newly described type strains.</title>
        <authorList>
            <person name="Whitman W."/>
        </authorList>
    </citation>
    <scope>NUCLEOTIDE SEQUENCE [LARGE SCALE GENOMIC DNA]</scope>
    <source>
        <strain evidence="2 3">CECT 7506</strain>
    </source>
</reference>
<evidence type="ECO:0000313" key="3">
    <source>
        <dbReference type="Proteomes" id="UP000252415"/>
    </source>
</evidence>